<evidence type="ECO:0000313" key="1">
    <source>
        <dbReference type="EMBL" id="MBT1705034.1"/>
    </source>
</evidence>
<dbReference type="EMBL" id="JAHESD010000045">
    <property type="protein sequence ID" value="MBT1705034.1"/>
    <property type="molecule type" value="Genomic_DNA"/>
</dbReference>
<dbReference type="RefSeq" id="WP_254154992.1">
    <property type="nucleotide sequence ID" value="NZ_JAHESD010000045.1"/>
</dbReference>
<name>A0ABS5VWC4_9BACT</name>
<keyword evidence="2" id="KW-1185">Reference proteome</keyword>
<sequence length="70" mass="8392">MIHVFKTSVRLKKEVMQLAPYLNELLRQARWNFDLEDCDRILRIETPRETTETVIKLLQNKGFDCEELPD</sequence>
<proteinExistence type="predicted"/>
<evidence type="ECO:0000313" key="2">
    <source>
        <dbReference type="Proteomes" id="UP000772618"/>
    </source>
</evidence>
<dbReference type="Proteomes" id="UP000772618">
    <property type="component" value="Unassembled WGS sequence"/>
</dbReference>
<protein>
    <submittedName>
        <fullName evidence="1">Uncharacterized protein</fullName>
    </submittedName>
</protein>
<reference evidence="1 2" key="1">
    <citation type="submission" date="2021-05" db="EMBL/GenBank/DDBJ databases">
        <title>A Polyphasic approach of four new species of the genus Ohtaekwangia: Ohtaekwangia histidinii sp. nov., Ohtaekwangia cretensis sp. nov., Ohtaekwangia indiensis sp. nov., Ohtaekwangia reichenbachii sp. nov. from diverse environment.</title>
        <authorList>
            <person name="Octaviana S."/>
        </authorList>
    </citation>
    <scope>NUCLEOTIDE SEQUENCE [LARGE SCALE GENOMIC DNA]</scope>
    <source>
        <strain evidence="1 2">PWU20</strain>
    </source>
</reference>
<comment type="caution">
    <text evidence="1">The sequence shown here is derived from an EMBL/GenBank/DDBJ whole genome shotgun (WGS) entry which is preliminary data.</text>
</comment>
<organism evidence="1 2">
    <name type="scientific">Chryseosolibacter indicus</name>
    <dbReference type="NCBI Taxonomy" id="2782351"/>
    <lineage>
        <taxon>Bacteria</taxon>
        <taxon>Pseudomonadati</taxon>
        <taxon>Bacteroidota</taxon>
        <taxon>Cytophagia</taxon>
        <taxon>Cytophagales</taxon>
        <taxon>Chryseotaleaceae</taxon>
        <taxon>Chryseosolibacter</taxon>
    </lineage>
</organism>
<gene>
    <name evidence="1" type="ORF">KK060_17205</name>
</gene>
<accession>A0ABS5VWC4</accession>